<dbReference type="EMBL" id="CAJGYO010000018">
    <property type="protein sequence ID" value="CAD6336638.1"/>
    <property type="molecule type" value="Genomic_DNA"/>
</dbReference>
<evidence type="ECO:0000256" key="1">
    <source>
        <dbReference type="SAM" id="MobiDB-lite"/>
    </source>
</evidence>
<reference evidence="3" key="1">
    <citation type="submission" date="2020-10" db="EMBL/GenBank/DDBJ databases">
        <authorList>
            <person name="Han B."/>
            <person name="Lu T."/>
            <person name="Zhao Q."/>
            <person name="Huang X."/>
            <person name="Zhao Y."/>
        </authorList>
    </citation>
    <scope>NUCLEOTIDE SEQUENCE</scope>
</reference>
<dbReference type="Proteomes" id="UP000604825">
    <property type="component" value="Unassembled WGS sequence"/>
</dbReference>
<sequence length="244" mass="28307">MPRNCQTDKLQRTAEHQGSSSMKRNNNLASLWNAHAQKQKAQKVSSSTPNQLIIHDQQVGPEIPCEEEIHETQEMEDQEARPENPKLLVCMAALNPANSFAAFDKDKLMKLAKFYPQDFTSTDLVQLSSQLNMFIVDVRNNTRFQQVKNLNELSIKLVETKKHDRFKQDYLLLKLVLILPVATASVERVFSGMNYVKTKLRNKMGDQYLNDCLVTFIERDFFRRVSNEDIIKRFQAMAERRVKL</sequence>
<dbReference type="OrthoDB" id="1728517at2759"/>
<dbReference type="Pfam" id="PF05699">
    <property type="entry name" value="Dimer_Tnp_hAT"/>
    <property type="match status" value="1"/>
</dbReference>
<dbReference type="AlphaFoldDB" id="A0A811S6X5"/>
<name>A0A811S6X5_9POAL</name>
<dbReference type="PANTHER" id="PTHR11697:SF230">
    <property type="entry name" value="ZINC FINGER, MYM DOMAIN CONTAINING 1"/>
    <property type="match status" value="1"/>
</dbReference>
<evidence type="ECO:0000259" key="2">
    <source>
        <dbReference type="Pfam" id="PF05699"/>
    </source>
</evidence>
<gene>
    <name evidence="3" type="ORF">NCGR_LOCUS60736</name>
</gene>
<comment type="caution">
    <text evidence="3">The sequence shown here is derived from an EMBL/GenBank/DDBJ whole genome shotgun (WGS) entry which is preliminary data.</text>
</comment>
<proteinExistence type="predicted"/>
<organism evidence="3 4">
    <name type="scientific">Miscanthus lutarioriparius</name>
    <dbReference type="NCBI Taxonomy" id="422564"/>
    <lineage>
        <taxon>Eukaryota</taxon>
        <taxon>Viridiplantae</taxon>
        <taxon>Streptophyta</taxon>
        <taxon>Embryophyta</taxon>
        <taxon>Tracheophyta</taxon>
        <taxon>Spermatophyta</taxon>
        <taxon>Magnoliopsida</taxon>
        <taxon>Liliopsida</taxon>
        <taxon>Poales</taxon>
        <taxon>Poaceae</taxon>
        <taxon>PACMAD clade</taxon>
        <taxon>Panicoideae</taxon>
        <taxon>Andropogonodae</taxon>
        <taxon>Andropogoneae</taxon>
        <taxon>Saccharinae</taxon>
        <taxon>Miscanthus</taxon>
    </lineage>
</organism>
<dbReference type="InterPro" id="IPR008906">
    <property type="entry name" value="HATC_C_dom"/>
</dbReference>
<keyword evidence="4" id="KW-1185">Reference proteome</keyword>
<evidence type="ECO:0000313" key="3">
    <source>
        <dbReference type="EMBL" id="CAD6336638.1"/>
    </source>
</evidence>
<evidence type="ECO:0000313" key="4">
    <source>
        <dbReference type="Proteomes" id="UP000604825"/>
    </source>
</evidence>
<protein>
    <recommendedName>
        <fullName evidence="2">HAT C-terminal dimerisation domain-containing protein</fullName>
    </recommendedName>
</protein>
<accession>A0A811S6X5</accession>
<dbReference type="GO" id="GO:0046983">
    <property type="term" value="F:protein dimerization activity"/>
    <property type="evidence" value="ECO:0007669"/>
    <property type="project" value="InterPro"/>
</dbReference>
<feature type="domain" description="HAT C-terminal dimerisation" evidence="2">
    <location>
        <begin position="160"/>
        <end position="220"/>
    </location>
</feature>
<dbReference type="PANTHER" id="PTHR11697">
    <property type="entry name" value="GENERAL TRANSCRIPTION FACTOR 2-RELATED ZINC FINGER PROTEIN"/>
    <property type="match status" value="1"/>
</dbReference>
<feature type="region of interest" description="Disordered" evidence="1">
    <location>
        <begin position="1"/>
        <end position="23"/>
    </location>
</feature>
<dbReference type="InterPro" id="IPR055298">
    <property type="entry name" value="AtLOH3-like"/>
</dbReference>